<dbReference type="InterPro" id="IPR011009">
    <property type="entry name" value="Kinase-like_dom_sf"/>
</dbReference>
<keyword evidence="4" id="KW-1185">Reference proteome</keyword>
<evidence type="ECO:0000313" key="4">
    <source>
        <dbReference type="Proteomes" id="UP001501237"/>
    </source>
</evidence>
<comment type="caution">
    <text evidence="3">The sequence shown here is derived from an EMBL/GenBank/DDBJ whole genome shotgun (WGS) entry which is preliminary data.</text>
</comment>
<dbReference type="SUPFAM" id="SSF56112">
    <property type="entry name" value="Protein kinase-like (PK-like)"/>
    <property type="match status" value="1"/>
</dbReference>
<protein>
    <recommendedName>
        <fullName evidence="2">Protein kinase domain-containing protein</fullName>
    </recommendedName>
</protein>
<organism evidence="3 4">
    <name type="scientific">Actinocorallia longicatena</name>
    <dbReference type="NCBI Taxonomy" id="111803"/>
    <lineage>
        <taxon>Bacteria</taxon>
        <taxon>Bacillati</taxon>
        <taxon>Actinomycetota</taxon>
        <taxon>Actinomycetes</taxon>
        <taxon>Streptosporangiales</taxon>
        <taxon>Thermomonosporaceae</taxon>
        <taxon>Actinocorallia</taxon>
    </lineage>
</organism>
<gene>
    <name evidence="3" type="ORF">GCM10010468_21180</name>
</gene>
<dbReference type="Gene3D" id="3.30.200.20">
    <property type="entry name" value="Phosphorylase Kinase, domain 1"/>
    <property type="match status" value="1"/>
</dbReference>
<dbReference type="InterPro" id="IPR000719">
    <property type="entry name" value="Prot_kinase_dom"/>
</dbReference>
<accession>A0ABP6Q6R6</accession>
<evidence type="ECO:0000256" key="1">
    <source>
        <dbReference type="SAM" id="MobiDB-lite"/>
    </source>
</evidence>
<dbReference type="RefSeq" id="WP_344825491.1">
    <property type="nucleotide sequence ID" value="NZ_BAAAUV010000004.1"/>
</dbReference>
<evidence type="ECO:0000259" key="2">
    <source>
        <dbReference type="PROSITE" id="PS50011"/>
    </source>
</evidence>
<reference evidence="4" key="1">
    <citation type="journal article" date="2019" name="Int. J. Syst. Evol. Microbiol.">
        <title>The Global Catalogue of Microorganisms (GCM) 10K type strain sequencing project: providing services to taxonomists for standard genome sequencing and annotation.</title>
        <authorList>
            <consortium name="The Broad Institute Genomics Platform"/>
            <consortium name="The Broad Institute Genome Sequencing Center for Infectious Disease"/>
            <person name="Wu L."/>
            <person name="Ma J."/>
        </authorList>
    </citation>
    <scope>NUCLEOTIDE SEQUENCE [LARGE SCALE GENOMIC DNA]</scope>
    <source>
        <strain evidence="4">JCM 9377</strain>
    </source>
</reference>
<dbReference type="EMBL" id="BAAAUV010000004">
    <property type="protein sequence ID" value="GAA3205906.1"/>
    <property type="molecule type" value="Genomic_DNA"/>
</dbReference>
<dbReference type="Proteomes" id="UP001501237">
    <property type="component" value="Unassembled WGS sequence"/>
</dbReference>
<name>A0ABP6Q6R6_9ACTN</name>
<sequence length="453" mass="48962">MLEPGNRVGHRYRLDQELDSTGETTLWRATDEVLARTVALRVFAVGPDRQEAVLAAACAAGRLRDARFEHVFDIGRSAGGVYVVTEWPRGESLASLLAAGRLSPDQAIWLIGETARALAAAHSKGLAHRLLSPRSLYWTPTGGVKLLGLGTQAALAGHGSGDPERSDLRGLGLLLWSALVGGEVRWPGEPVVLPIEGPLGRELEFLVRQAVYAEPEIRDLGRFADLLDVLRPRPVRPPKIVTGVARSIGWPRRAGRIALTSGTLVASVTSLLFVLPRDEPPEDLFKNEAVAPRPPARSAPAQRKPSRLHPKTARTFDPFGDGGGSAGLGGGSRITFHTQRYTTAEFGNLKPGTGVLLDMGAPVTLSTVRLRLGGWRGARIELRLGDRPDLDDLRTLTAVRPSGTLADLRPAASSPRRYILIWFTRLPASDPGTFRADLRSLTLYGSRREPPPN</sequence>
<proteinExistence type="predicted"/>
<dbReference type="Gene3D" id="1.10.510.10">
    <property type="entry name" value="Transferase(Phosphotransferase) domain 1"/>
    <property type="match status" value="1"/>
</dbReference>
<evidence type="ECO:0000313" key="3">
    <source>
        <dbReference type="EMBL" id="GAA3205906.1"/>
    </source>
</evidence>
<feature type="domain" description="Protein kinase" evidence="2">
    <location>
        <begin position="12"/>
        <end position="296"/>
    </location>
</feature>
<dbReference type="PROSITE" id="PS50011">
    <property type="entry name" value="PROTEIN_KINASE_DOM"/>
    <property type="match status" value="1"/>
</dbReference>
<feature type="region of interest" description="Disordered" evidence="1">
    <location>
        <begin position="284"/>
        <end position="324"/>
    </location>
</feature>